<keyword evidence="4 14" id="KW-0812">Transmembrane</keyword>
<keyword evidence="9 14" id="KW-1133">Transmembrane helix</keyword>
<dbReference type="EMBL" id="JALJZU010000009">
    <property type="protein sequence ID" value="MCP2010677.1"/>
    <property type="molecule type" value="Genomic_DNA"/>
</dbReference>
<evidence type="ECO:0000256" key="8">
    <source>
        <dbReference type="ARBA" id="ARBA00022840"/>
    </source>
</evidence>
<feature type="transmembrane region" description="Helical" evidence="14">
    <location>
        <begin position="190"/>
        <end position="210"/>
    </location>
</feature>
<keyword evidence="2" id="KW-0813">Transport</keyword>
<dbReference type="InterPro" id="IPR003439">
    <property type="entry name" value="ABC_transporter-like_ATP-bd"/>
</dbReference>
<keyword evidence="7" id="KW-0378">Hydrolase</keyword>
<evidence type="ECO:0000256" key="1">
    <source>
        <dbReference type="ARBA" id="ARBA00004651"/>
    </source>
</evidence>
<dbReference type="Proteomes" id="UP001155901">
    <property type="component" value="Unassembled WGS sequence"/>
</dbReference>
<dbReference type="GO" id="GO:0015421">
    <property type="term" value="F:ABC-type oligopeptide transporter activity"/>
    <property type="evidence" value="ECO:0007669"/>
    <property type="project" value="TreeGrafter"/>
</dbReference>
<dbReference type="InterPro" id="IPR039421">
    <property type="entry name" value="Type_1_exporter"/>
</dbReference>
<comment type="function">
    <text evidence="11">Involved in the export of calmodulin-sensitive adenylate cyclase-hemolysin (cyclolysin).</text>
</comment>
<dbReference type="AlphaFoldDB" id="A0AA41HCP2"/>
<keyword evidence="6" id="KW-0547">Nucleotide-binding</keyword>
<evidence type="ECO:0000256" key="13">
    <source>
        <dbReference type="ARBA" id="ARBA00072252"/>
    </source>
</evidence>
<dbReference type="RefSeq" id="WP_217943242.1">
    <property type="nucleotide sequence ID" value="NZ_JAHTGR010000008.1"/>
</dbReference>
<dbReference type="PROSITE" id="PS50929">
    <property type="entry name" value="ABC_TM1F"/>
    <property type="match status" value="1"/>
</dbReference>
<feature type="domain" description="ABC transmembrane type-1" evidence="16">
    <location>
        <begin position="154"/>
        <end position="435"/>
    </location>
</feature>
<dbReference type="GO" id="GO:0005886">
    <property type="term" value="C:plasma membrane"/>
    <property type="evidence" value="ECO:0007669"/>
    <property type="project" value="UniProtKB-SubCell"/>
</dbReference>
<evidence type="ECO:0000256" key="3">
    <source>
        <dbReference type="ARBA" id="ARBA00022475"/>
    </source>
</evidence>
<keyword evidence="5" id="KW-0204">Cytolysis</keyword>
<sequence>MNTNLPNPMMDPGLLALARAAEHFDVAVAPRRLAHRLGRTDGQADVGELCRLAHWIGLRARVALYRRADLATLPTPALLGTRLGFVVLLAVEAESATLWMPAQGRECRLTLAELHAMHDGTVLLLGEARNPAGRVPFGLRWFLPSLQRHRSQFVWVLLVSLVLQLIALVSPLFFSSVVDKVLVSRGIDSLQVLGIGLLALALFEPLYGFIRSWLYGNLASKINAELEGRVYGHLMALPLSYFRHRQAGAIIARIREMDHVRQFLTGSGLTLLLDMVFVVIFLAVMLCYSAVLTGVLALSLLLCFVLWMVIGPLLRERALSAYERNAEANAFLMEAVSGVETIKTSAVEERVAAQWERRLAAYLRGQFATKLMGIAVGQGIGFLQKSTSALMLWFGVHAVLAGKMSVGELVAFNLWAGHVVEPILRLAQIWQDFQHTQIALRRVGDILDEPAEAAGEGVGALQTLDGKVAFRQVRFRYGADSEEVLKGLNVDIEAGRFIGVTGGSGSGKSTLVRLLQRLYTPQQGQILIDGGDIAIADPVELRRQMSIVPQESVLLAGSIADNIRLCKPGASDEEVRAAASLAGADAFIAALPQGFETDVGERGCNLSGGQRQRVALARALLTDPRILILDEATSALDYESEAAIMRRLPEITAGRTVISIAHRLNTIRHADAILVMEDGRVVELGRHEELLGNEGQYAKLWRLQTAES</sequence>
<dbReference type="GO" id="GO:0030253">
    <property type="term" value="P:protein secretion by the type I secretion system"/>
    <property type="evidence" value="ECO:0007669"/>
    <property type="project" value="InterPro"/>
</dbReference>
<feature type="domain" description="Peptidase C39" evidence="17">
    <location>
        <begin position="4"/>
        <end position="125"/>
    </location>
</feature>
<evidence type="ECO:0000256" key="14">
    <source>
        <dbReference type="SAM" id="Phobius"/>
    </source>
</evidence>
<evidence type="ECO:0000259" key="15">
    <source>
        <dbReference type="PROSITE" id="PS50893"/>
    </source>
</evidence>
<dbReference type="GO" id="GO:0031640">
    <property type="term" value="P:killing of cells of another organism"/>
    <property type="evidence" value="ECO:0007669"/>
    <property type="project" value="UniProtKB-KW"/>
</dbReference>
<organism evidence="18 20">
    <name type="scientific">Duganella violaceipulchra</name>
    <dbReference type="NCBI Taxonomy" id="2849652"/>
    <lineage>
        <taxon>Bacteria</taxon>
        <taxon>Pseudomonadati</taxon>
        <taxon>Pseudomonadota</taxon>
        <taxon>Betaproteobacteria</taxon>
        <taxon>Burkholderiales</taxon>
        <taxon>Oxalobacteraceae</taxon>
        <taxon>Telluria group</taxon>
        <taxon>Duganella</taxon>
    </lineage>
</organism>
<dbReference type="PROSITE" id="PS50990">
    <property type="entry name" value="PEPTIDASE_C39"/>
    <property type="match status" value="1"/>
</dbReference>
<dbReference type="InterPro" id="IPR017871">
    <property type="entry name" value="ABC_transporter-like_CS"/>
</dbReference>
<dbReference type="NCBIfam" id="TIGR01846">
    <property type="entry name" value="type_I_sec_HlyB"/>
    <property type="match status" value="1"/>
</dbReference>
<feature type="transmembrane region" description="Helical" evidence="14">
    <location>
        <begin position="153"/>
        <end position="178"/>
    </location>
</feature>
<dbReference type="PROSITE" id="PS50893">
    <property type="entry name" value="ABC_TRANSPORTER_2"/>
    <property type="match status" value="1"/>
</dbReference>
<evidence type="ECO:0000259" key="16">
    <source>
        <dbReference type="PROSITE" id="PS50929"/>
    </source>
</evidence>
<dbReference type="InterPro" id="IPR010132">
    <property type="entry name" value="ATPase_T1SS_HlyB"/>
</dbReference>
<feature type="transmembrane region" description="Helical" evidence="14">
    <location>
        <begin position="263"/>
        <end position="284"/>
    </location>
</feature>
<evidence type="ECO:0000256" key="2">
    <source>
        <dbReference type="ARBA" id="ARBA00022448"/>
    </source>
</evidence>
<evidence type="ECO:0000313" key="18">
    <source>
        <dbReference type="EMBL" id="MBV6322472.1"/>
    </source>
</evidence>
<comment type="subcellular location">
    <subcellularLocation>
        <location evidence="1">Cell membrane</location>
        <topology evidence="1">Multi-pass membrane protein</topology>
    </subcellularLocation>
</comment>
<accession>A0AA41HCP2</accession>
<dbReference type="InterPro" id="IPR005074">
    <property type="entry name" value="Peptidase_C39"/>
</dbReference>
<evidence type="ECO:0000256" key="4">
    <source>
        <dbReference type="ARBA" id="ARBA00022692"/>
    </source>
</evidence>
<evidence type="ECO:0000256" key="5">
    <source>
        <dbReference type="ARBA" id="ARBA00022735"/>
    </source>
</evidence>
<evidence type="ECO:0000256" key="9">
    <source>
        <dbReference type="ARBA" id="ARBA00022989"/>
    </source>
</evidence>
<evidence type="ECO:0000259" key="17">
    <source>
        <dbReference type="PROSITE" id="PS50990"/>
    </source>
</evidence>
<comment type="similarity">
    <text evidence="12">Belongs to the ABC transporter superfamily. Cyclolysin exporter (TC 3.A.1.109.2) family.</text>
</comment>
<dbReference type="PANTHER" id="PTHR43394">
    <property type="entry name" value="ATP-DEPENDENT PERMEASE MDL1, MITOCHONDRIAL"/>
    <property type="match status" value="1"/>
</dbReference>
<dbReference type="GO" id="GO:0006508">
    <property type="term" value="P:proteolysis"/>
    <property type="evidence" value="ECO:0007669"/>
    <property type="project" value="InterPro"/>
</dbReference>
<dbReference type="EMBL" id="JAHTGR010000008">
    <property type="protein sequence ID" value="MBV6322472.1"/>
    <property type="molecule type" value="Genomic_DNA"/>
</dbReference>
<proteinExistence type="inferred from homology"/>
<evidence type="ECO:0000313" key="19">
    <source>
        <dbReference type="EMBL" id="MCP2010677.1"/>
    </source>
</evidence>
<comment type="caution">
    <text evidence="18">The sequence shown here is derived from an EMBL/GenBank/DDBJ whole genome shotgun (WGS) entry which is preliminary data.</text>
</comment>
<dbReference type="Pfam" id="PF00005">
    <property type="entry name" value="ABC_tran"/>
    <property type="match status" value="1"/>
</dbReference>
<evidence type="ECO:0000256" key="11">
    <source>
        <dbReference type="ARBA" id="ARBA00055355"/>
    </source>
</evidence>
<dbReference type="InterPro" id="IPR003593">
    <property type="entry name" value="AAA+_ATPase"/>
</dbReference>
<name>A0AA41HCP2_9BURK</name>
<reference evidence="18" key="1">
    <citation type="submission" date="2021-07" db="EMBL/GenBank/DDBJ databases">
        <title>Characterization of violacein-producing bacteria and related species.</title>
        <authorList>
            <person name="Wilson H.S."/>
            <person name="De Leon M.E."/>
        </authorList>
    </citation>
    <scope>NUCLEOTIDE SEQUENCE</scope>
    <source>
        <strain evidence="18">HSC-15S17</strain>
    </source>
</reference>
<feature type="domain" description="ABC transporter" evidence="15">
    <location>
        <begin position="468"/>
        <end position="703"/>
    </location>
</feature>
<dbReference type="GO" id="GO:0016887">
    <property type="term" value="F:ATP hydrolysis activity"/>
    <property type="evidence" value="ECO:0007669"/>
    <property type="project" value="InterPro"/>
</dbReference>
<keyword evidence="5" id="KW-0354">Hemolysis</keyword>
<reference evidence="19" key="2">
    <citation type="submission" date="2022-03" db="EMBL/GenBank/DDBJ databases">
        <title>Genome Encyclopedia of Bacteria and Archaea VI: Functional Genomics of Type Strains.</title>
        <authorList>
            <person name="Whitman W."/>
        </authorList>
    </citation>
    <scope>NUCLEOTIDE SEQUENCE</scope>
    <source>
        <strain evidence="19">HSC-15S17</strain>
    </source>
</reference>
<dbReference type="GO" id="GO:0008233">
    <property type="term" value="F:peptidase activity"/>
    <property type="evidence" value="ECO:0007669"/>
    <property type="project" value="InterPro"/>
</dbReference>
<dbReference type="FunFam" id="3.40.50.300:FF:000299">
    <property type="entry name" value="ABC transporter ATP-binding protein/permease"/>
    <property type="match status" value="1"/>
</dbReference>
<protein>
    <recommendedName>
        <fullName evidence="13">Cyclolysin secretion/processing ATP-binding protein CyaB</fullName>
    </recommendedName>
</protein>
<evidence type="ECO:0000313" key="21">
    <source>
        <dbReference type="Proteomes" id="UP001162889"/>
    </source>
</evidence>
<dbReference type="Proteomes" id="UP001162889">
    <property type="component" value="Unassembled WGS sequence"/>
</dbReference>
<evidence type="ECO:0000313" key="20">
    <source>
        <dbReference type="Proteomes" id="UP001155901"/>
    </source>
</evidence>
<dbReference type="PANTHER" id="PTHR43394:SF1">
    <property type="entry name" value="ATP-BINDING CASSETTE SUB-FAMILY B MEMBER 10, MITOCHONDRIAL"/>
    <property type="match status" value="1"/>
</dbReference>
<dbReference type="Pfam" id="PF00664">
    <property type="entry name" value="ABC_membrane"/>
    <property type="match status" value="1"/>
</dbReference>
<feature type="transmembrane region" description="Helical" evidence="14">
    <location>
        <begin position="290"/>
        <end position="314"/>
    </location>
</feature>
<keyword evidence="21" id="KW-1185">Reference proteome</keyword>
<dbReference type="GO" id="GO:0030256">
    <property type="term" value="C:type I protein secretion system complex"/>
    <property type="evidence" value="ECO:0007669"/>
    <property type="project" value="InterPro"/>
</dbReference>
<dbReference type="SMART" id="SM00382">
    <property type="entry name" value="AAA"/>
    <property type="match status" value="1"/>
</dbReference>
<keyword evidence="3" id="KW-1003">Cell membrane</keyword>
<dbReference type="InterPro" id="IPR011527">
    <property type="entry name" value="ABC1_TM_dom"/>
</dbReference>
<keyword evidence="8 19" id="KW-0067">ATP-binding</keyword>
<gene>
    <name evidence="18" type="ORF">KVP70_16135</name>
    <name evidence="19" type="ORF">L1274_004419</name>
</gene>
<dbReference type="PROSITE" id="PS00211">
    <property type="entry name" value="ABC_TRANSPORTER_1"/>
    <property type="match status" value="1"/>
</dbReference>
<evidence type="ECO:0000256" key="6">
    <source>
        <dbReference type="ARBA" id="ARBA00022741"/>
    </source>
</evidence>
<evidence type="ECO:0000256" key="10">
    <source>
        <dbReference type="ARBA" id="ARBA00023136"/>
    </source>
</evidence>
<evidence type="ECO:0000256" key="12">
    <source>
        <dbReference type="ARBA" id="ARBA00061173"/>
    </source>
</evidence>
<evidence type="ECO:0000256" key="7">
    <source>
        <dbReference type="ARBA" id="ARBA00022801"/>
    </source>
</evidence>
<dbReference type="Pfam" id="PF03412">
    <property type="entry name" value="Peptidase_C39"/>
    <property type="match status" value="1"/>
</dbReference>
<keyword evidence="10 14" id="KW-0472">Membrane</keyword>
<dbReference type="GO" id="GO:0005524">
    <property type="term" value="F:ATP binding"/>
    <property type="evidence" value="ECO:0007669"/>
    <property type="project" value="UniProtKB-KW"/>
</dbReference>